<protein>
    <submittedName>
        <fullName evidence="2">Uncharacterized protein</fullName>
    </submittedName>
</protein>
<sequence>RAELIDDPRLVALLEVLNRTAPEIQDHLEIRMRGAEGDDVKQEIESIRTICNRRYLDKGIRPLGGSEDNDDDNSSGGAGGNKNHPPITLSCRSEFELGELIEVGARVRKNLGHTVEDLRWYHSNARATNFTVTPKGATMVASEVGTGTIRVDLPGTLHSVVRAFQIVAERVFRLSVAHATVPVAGSVTVHAVNADKLKGDLEWSLSGNGEIQKNGNAVTYIAPRYPSRATLVGYDRANMNVRAACELTVVGQLDTLCIRGTHFMVTTYDAPGDDARLVSMAVGGDPHQVIFNTGAPGFKASLKAGTQRDLLLLALAQEFPAFQAFELEGTNLADLDPRDVPQLLRDLTREGFVIYQELIEGV</sequence>
<gene>
    <name evidence="2" type="ORF">COV05_02315</name>
</gene>
<comment type="caution">
    <text evidence="2">The sequence shown here is derived from an EMBL/GenBank/DDBJ whole genome shotgun (WGS) entry which is preliminary data.</text>
</comment>
<dbReference type="Proteomes" id="UP000231436">
    <property type="component" value="Unassembled WGS sequence"/>
</dbReference>
<name>A0A2M8LHF3_9BACT</name>
<proteinExistence type="predicted"/>
<dbReference type="EMBL" id="PFEU01000009">
    <property type="protein sequence ID" value="PJE76836.1"/>
    <property type="molecule type" value="Genomic_DNA"/>
</dbReference>
<dbReference type="AlphaFoldDB" id="A0A2M8LHF3"/>
<evidence type="ECO:0000313" key="2">
    <source>
        <dbReference type="EMBL" id="PJE76836.1"/>
    </source>
</evidence>
<evidence type="ECO:0000313" key="3">
    <source>
        <dbReference type="Proteomes" id="UP000231436"/>
    </source>
</evidence>
<organism evidence="2 3">
    <name type="scientific">Candidatus Uhrbacteria bacterium CG10_big_fil_rev_8_21_14_0_10_48_16</name>
    <dbReference type="NCBI Taxonomy" id="1975038"/>
    <lineage>
        <taxon>Bacteria</taxon>
        <taxon>Candidatus Uhriibacteriota</taxon>
    </lineage>
</organism>
<reference evidence="3" key="1">
    <citation type="submission" date="2017-09" db="EMBL/GenBank/DDBJ databases">
        <title>Depth-based differentiation of microbial function through sediment-hosted aquifers and enrichment of novel symbionts in the deep terrestrial subsurface.</title>
        <authorList>
            <person name="Probst A.J."/>
            <person name="Ladd B."/>
            <person name="Jarett J.K."/>
            <person name="Geller-Mcgrath D.E."/>
            <person name="Sieber C.M.K."/>
            <person name="Emerson J.B."/>
            <person name="Anantharaman K."/>
            <person name="Thomas B.C."/>
            <person name="Malmstrom R."/>
            <person name="Stieglmeier M."/>
            <person name="Klingl A."/>
            <person name="Woyke T."/>
            <person name="Ryan C.M."/>
            <person name="Banfield J.F."/>
        </authorList>
    </citation>
    <scope>NUCLEOTIDE SEQUENCE [LARGE SCALE GENOMIC DNA]</scope>
</reference>
<accession>A0A2M8LHF3</accession>
<evidence type="ECO:0000256" key="1">
    <source>
        <dbReference type="SAM" id="MobiDB-lite"/>
    </source>
</evidence>
<feature type="region of interest" description="Disordered" evidence="1">
    <location>
        <begin position="61"/>
        <end position="87"/>
    </location>
</feature>
<feature type="non-terminal residue" evidence="2">
    <location>
        <position position="1"/>
    </location>
</feature>